<dbReference type="SUPFAM" id="SSF53335">
    <property type="entry name" value="S-adenosyl-L-methionine-dependent methyltransferases"/>
    <property type="match status" value="2"/>
</dbReference>
<evidence type="ECO:0000256" key="16">
    <source>
        <dbReference type="ARBA" id="ARBA00049250"/>
    </source>
</evidence>
<reference evidence="20 21" key="1">
    <citation type="submission" date="2020-08" db="EMBL/GenBank/DDBJ databases">
        <authorList>
            <person name="Hejnol A."/>
        </authorList>
    </citation>
    <scope>NUCLEOTIDE SEQUENCE [LARGE SCALE GENOMIC DNA]</scope>
</reference>
<keyword evidence="7" id="KW-0489">Methyltransferase</keyword>
<keyword evidence="5 17" id="KW-0004">4Fe-4S</keyword>
<feature type="domain" description="Anamorsin C-terminal" evidence="18">
    <location>
        <begin position="842"/>
        <end position="872"/>
    </location>
</feature>
<sequence>MPSSDNAVQGTNDSSSLSKASAANLGYFQDSYIKYFTSKKVRRSPLINRGYYIRQEAVTNTVIQFLNTKTFAGIEKQVISLGAGFDTLYFRLLEKDLKQELTFLDVDFPTVISRKVNCISAIRNHKIISEDDDKHRLDPNYFLAGLDMCQPNFLKNFLSILNWAGMSRYVPTLVLCEVVLPYLDSDKYELIINNITKIFPNLAFVAYEQVLTENCFTNVMLQHFETIGTPLRSIVKWPTVAERLNIFSEYDSACDKFFTCNMNEYIKHYLNEEELDRIDELEPFDEHEEFVLKCWHYILFIATKGLCSMVEYPQSFVPSPKSFISGNLDLKLLAMKPYMCYGHSATKFGRNVLLIGGFGRSPDGSDSRVKDIKCFHPDIVNFKPISSEIPLELMHHTSHSISDTETLCIGGRKSPRQINSDLYLIKESMKENEIDIAEIKCNCHKELLQRWRHAGDIITLNGRRGIFIHGGKRNGKIISDPIIVWLDNYSIEKIEFKTELPYLHSHTITAISNDTAVLIGGLAKSGTSSSAVYRLNFKESTYEKILDRSICSRFSHTVHYLNDKLIIIGGVSYDSQLPDVSVVCLNRLSVLSNYTLQAEEDTRLAFHCHASVLVNDNIYIFGGGGNYFSMENLQFESSQSVLLLWDSLQASALPEIVQFIENRVGKSGRVQCENVSMLTKSNHKASNFDLAISGFPLPSFTVHSNDLLEEIARILKPGGKLHVVEAITDSRTESQIASSLKLSGFISIEKKSLKIEENLLKAYQEHLKANNLSLNLFTSSKPNFEIGAKIALKLPGMTAPAPQQTVWALNADDANDDMDIIDTDDLLDDADLKKPDAESLRASCGDAQKKKKACKNCTCGLAEELENEEKSKAPAPKSSCGSCYLGDAFRCASCPYLGRPAFKPGEKVSLTDTQMKADI</sequence>
<dbReference type="GO" id="GO:0031591">
    <property type="term" value="P:wybutosine biosynthetic process"/>
    <property type="evidence" value="ECO:0007669"/>
    <property type="project" value="TreeGrafter"/>
</dbReference>
<dbReference type="InterPro" id="IPR046408">
    <property type="entry name" value="CIAPIN1"/>
</dbReference>
<dbReference type="HAMAP" id="MF_03115">
    <property type="entry name" value="Anamorsin"/>
    <property type="match status" value="1"/>
</dbReference>
<comment type="caution">
    <text evidence="20">The sequence shown here is derived from an EMBL/GenBank/DDBJ whole genome shotgun (WGS) entry which is preliminary data.</text>
</comment>
<feature type="binding site" evidence="17">
    <location>
        <position position="894"/>
    </location>
    <ligand>
        <name>[4Fe-4S] cluster</name>
        <dbReference type="ChEBI" id="CHEBI:49883"/>
    </ligand>
</feature>
<evidence type="ECO:0000256" key="15">
    <source>
        <dbReference type="ARBA" id="ARBA00023128"/>
    </source>
</evidence>
<evidence type="ECO:0000313" key="21">
    <source>
        <dbReference type="Proteomes" id="UP000549394"/>
    </source>
</evidence>
<evidence type="ECO:0000256" key="5">
    <source>
        <dbReference type="ARBA" id="ARBA00022485"/>
    </source>
</evidence>
<dbReference type="GO" id="GO:0005758">
    <property type="term" value="C:mitochondrial intermembrane space"/>
    <property type="evidence" value="ECO:0007669"/>
    <property type="project" value="UniProtKB-SubCell"/>
</dbReference>
<comment type="catalytic activity">
    <reaction evidence="16">
        <text>7-[(3S)-(3-amino-3-methoxycarbonyl)propyl]wyosine(37) in tRNA(Phe) + S-adenosyl-L-methionine + CO2 = wybutosine(37) in tRNA(Phe) + S-adenosyl-L-homocysteine + 2 H(+)</text>
        <dbReference type="Rhea" id="RHEA:37119"/>
        <dbReference type="Rhea" id="RHEA-COMP:11844"/>
        <dbReference type="Rhea" id="RHEA-COMP:11847"/>
        <dbReference type="ChEBI" id="CHEBI:15378"/>
        <dbReference type="ChEBI" id="CHEBI:16526"/>
        <dbReference type="ChEBI" id="CHEBI:57856"/>
        <dbReference type="ChEBI" id="CHEBI:59789"/>
        <dbReference type="ChEBI" id="CHEBI:73544"/>
        <dbReference type="ChEBI" id="CHEBI:74275"/>
        <dbReference type="EC" id="2.3.1.231"/>
    </reaction>
</comment>
<dbReference type="Pfam" id="PF13418">
    <property type="entry name" value="Beta-prop_TYW4"/>
    <property type="match status" value="1"/>
</dbReference>
<dbReference type="InterPro" id="IPR029063">
    <property type="entry name" value="SAM-dependent_MTases_sf"/>
</dbReference>
<dbReference type="Pfam" id="PF20922">
    <property type="entry name" value="Anamorsin_N"/>
    <property type="match status" value="1"/>
</dbReference>
<dbReference type="GO" id="GO:0046872">
    <property type="term" value="F:metal ion binding"/>
    <property type="evidence" value="ECO:0007669"/>
    <property type="project" value="UniProtKB-KW"/>
</dbReference>
<accession>A0A7I8W6L3</accession>
<dbReference type="InterPro" id="IPR049011">
    <property type="entry name" value="Anamorsin_N_metazoan"/>
</dbReference>
<evidence type="ECO:0000256" key="11">
    <source>
        <dbReference type="ARBA" id="ARBA00022714"/>
    </source>
</evidence>
<dbReference type="GO" id="GO:0051539">
    <property type="term" value="F:4 iron, 4 sulfur cluster binding"/>
    <property type="evidence" value="ECO:0007669"/>
    <property type="project" value="UniProtKB-KW"/>
</dbReference>
<keyword evidence="13 17" id="KW-0408">Iron</keyword>
<keyword evidence="12 17" id="KW-0479">Metal-binding</keyword>
<feature type="binding site" evidence="17">
    <location>
        <position position="880"/>
    </location>
    <ligand>
        <name>[4Fe-4S] cluster</name>
        <dbReference type="ChEBI" id="CHEBI:49883"/>
    </ligand>
</feature>
<feature type="domain" description="Anamorsin N-terminal" evidence="19">
    <location>
        <begin position="639"/>
        <end position="788"/>
    </location>
</feature>
<dbReference type="GO" id="GO:0008175">
    <property type="term" value="F:tRNA methyltransferase activity"/>
    <property type="evidence" value="ECO:0007669"/>
    <property type="project" value="TreeGrafter"/>
</dbReference>
<dbReference type="Gene3D" id="2.120.10.80">
    <property type="entry name" value="Kelch-type beta propeller"/>
    <property type="match status" value="1"/>
</dbReference>
<dbReference type="Gene3D" id="3.40.50.150">
    <property type="entry name" value="Vaccinia Virus protein VP39"/>
    <property type="match status" value="2"/>
</dbReference>
<dbReference type="UniPathway" id="UPA00375"/>
<dbReference type="Pfam" id="PF04072">
    <property type="entry name" value="LCM"/>
    <property type="match status" value="1"/>
</dbReference>
<evidence type="ECO:0000256" key="6">
    <source>
        <dbReference type="ARBA" id="ARBA00022490"/>
    </source>
</evidence>
<dbReference type="CDD" id="cd02440">
    <property type="entry name" value="AdoMet_MTases"/>
    <property type="match status" value="1"/>
</dbReference>
<comment type="catalytic activity">
    <reaction evidence="1">
        <text>7-[(3S)-3-amino-3-carboxypropyl]wyosine(37) in tRNA(Phe) + S-adenosyl-L-methionine = 7-[(3S)-(3-amino-3-methoxycarbonyl)propyl]wyosine(37) in tRNA(Phe) + S-adenosyl-L-homocysteine</text>
        <dbReference type="Rhea" id="RHEA:36903"/>
        <dbReference type="Rhea" id="RHEA-COMP:10379"/>
        <dbReference type="Rhea" id="RHEA-COMP:11844"/>
        <dbReference type="ChEBI" id="CHEBI:57856"/>
        <dbReference type="ChEBI" id="CHEBI:59789"/>
        <dbReference type="ChEBI" id="CHEBI:73543"/>
        <dbReference type="ChEBI" id="CHEBI:74275"/>
        <dbReference type="EC" id="2.1.1.290"/>
    </reaction>
</comment>
<feature type="binding site" evidence="17">
    <location>
        <position position="859"/>
    </location>
    <ligand>
        <name>[2Fe-2S] cluster</name>
        <dbReference type="ChEBI" id="CHEBI:190135"/>
    </ligand>
</feature>
<dbReference type="Proteomes" id="UP000549394">
    <property type="component" value="Unassembled WGS sequence"/>
</dbReference>
<dbReference type="GO" id="GO:0016226">
    <property type="term" value="P:iron-sulfur cluster assembly"/>
    <property type="evidence" value="ECO:0007669"/>
    <property type="project" value="UniProtKB-UniRule"/>
</dbReference>
<feature type="region of interest" description="Fe-S binding site B" evidence="17">
    <location>
        <begin position="880"/>
        <end position="894"/>
    </location>
</feature>
<dbReference type="OrthoDB" id="311633at2759"/>
<organism evidence="20 21">
    <name type="scientific">Dimorphilus gyrociliatus</name>
    <dbReference type="NCBI Taxonomy" id="2664684"/>
    <lineage>
        <taxon>Eukaryota</taxon>
        <taxon>Metazoa</taxon>
        <taxon>Spiralia</taxon>
        <taxon>Lophotrochozoa</taxon>
        <taxon>Annelida</taxon>
        <taxon>Polychaeta</taxon>
        <taxon>Polychaeta incertae sedis</taxon>
        <taxon>Dinophilidae</taxon>
        <taxon>Dimorphilus</taxon>
    </lineage>
</organism>
<comment type="subunit">
    <text evidence="17">Monomer.</text>
</comment>
<comment type="similarity">
    <text evidence="17">Belongs to the anamorsin family.</text>
</comment>
<evidence type="ECO:0000256" key="17">
    <source>
        <dbReference type="HAMAP-Rule" id="MF_03115"/>
    </source>
</evidence>
<dbReference type="EMBL" id="CAJFCJ010000020">
    <property type="protein sequence ID" value="CAD5124194.1"/>
    <property type="molecule type" value="Genomic_DNA"/>
</dbReference>
<evidence type="ECO:0000256" key="8">
    <source>
        <dbReference type="ARBA" id="ARBA00022679"/>
    </source>
</evidence>
<comment type="domain">
    <text evidence="17">The C-terminal domain binds 2 Fe-S clusters but is otherwise mostly in an intrinsically disordered conformation.</text>
</comment>
<evidence type="ECO:0000256" key="4">
    <source>
        <dbReference type="ARBA" id="ARBA00010703"/>
    </source>
</evidence>
<protein>
    <recommendedName>
        <fullName evidence="17">Anamorsin homolog</fullName>
    </recommendedName>
    <alternativeName>
        <fullName evidence="17">Fe-S cluster assembly protein DRE2 homolog</fullName>
    </alternativeName>
</protein>
<comment type="domain">
    <text evidence="17">The N-terminal domain has structural similarity with S-adenosyl-L-methionine-dependent methyltransferases, but does not bind S-adenosyl-L-methionine. It is required for correct assembly of the 2 Fe-S clusters.</text>
</comment>
<keyword evidence="11 17" id="KW-0001">2Fe-2S</keyword>
<gene>
    <name evidence="20" type="ORF">DGYR_LOCUS11770</name>
</gene>
<evidence type="ECO:0000256" key="1">
    <source>
        <dbReference type="ARBA" id="ARBA00001806"/>
    </source>
</evidence>
<evidence type="ECO:0000259" key="18">
    <source>
        <dbReference type="Pfam" id="PF05093"/>
    </source>
</evidence>
<comment type="pathway">
    <text evidence="3">tRNA modification; wybutosine-tRNA(Phe) biosynthesis.</text>
</comment>
<feature type="binding site" evidence="17">
    <location>
        <position position="883"/>
    </location>
    <ligand>
        <name>[4Fe-4S] cluster</name>
        <dbReference type="ChEBI" id="CHEBI:49883"/>
    </ligand>
</feature>
<keyword evidence="8" id="KW-0808">Transferase</keyword>
<feature type="binding site" evidence="17">
    <location>
        <position position="844"/>
    </location>
    <ligand>
        <name>[2Fe-2S] cluster</name>
        <dbReference type="ChEBI" id="CHEBI:190135"/>
    </ligand>
</feature>
<evidence type="ECO:0000256" key="13">
    <source>
        <dbReference type="ARBA" id="ARBA00023004"/>
    </source>
</evidence>
<evidence type="ECO:0000259" key="19">
    <source>
        <dbReference type="Pfam" id="PF20922"/>
    </source>
</evidence>
<feature type="binding site" evidence="17">
    <location>
        <position position="857"/>
    </location>
    <ligand>
        <name>[2Fe-2S] cluster</name>
        <dbReference type="ChEBI" id="CHEBI:190135"/>
    </ligand>
</feature>
<feature type="short sequence motif" description="Cx2C motif 1" evidence="17">
    <location>
        <begin position="880"/>
        <end position="883"/>
    </location>
</feature>
<dbReference type="InterPro" id="IPR015915">
    <property type="entry name" value="Kelch-typ_b-propeller"/>
</dbReference>
<feature type="domain" description="Anamorsin C-terminal" evidence="18">
    <location>
        <begin position="875"/>
        <end position="910"/>
    </location>
</feature>
<comment type="domain">
    <text evidence="17">The twin Cx2C motifs are involved in the recognition by the mitochondrial MIA40-ERV1 disulfide relay system. The formation of 2 disulfide bonds in the Cx2C motifs through dithiol/disulfide exchange reactions effectively traps the protein in the mitochondrial intermembrane space.</text>
</comment>
<name>A0A7I8W6L3_9ANNE</name>
<dbReference type="GO" id="GO:0051537">
    <property type="term" value="F:2 iron, 2 sulfur cluster binding"/>
    <property type="evidence" value="ECO:0007669"/>
    <property type="project" value="UniProtKB-UniRule"/>
</dbReference>
<dbReference type="InterPro" id="IPR007213">
    <property type="entry name" value="Ppm1/Ppm2/Tcmp"/>
</dbReference>
<keyword evidence="9" id="KW-0949">S-adenosyl-L-methionine</keyword>
<comment type="cofactor">
    <cofactor evidence="2 17">
        <name>[4Fe-4S] cluster</name>
        <dbReference type="ChEBI" id="CHEBI:49883"/>
    </cofactor>
</comment>
<evidence type="ECO:0000256" key="7">
    <source>
        <dbReference type="ARBA" id="ARBA00022603"/>
    </source>
</evidence>
<evidence type="ECO:0000256" key="2">
    <source>
        <dbReference type="ARBA" id="ARBA00001966"/>
    </source>
</evidence>
<comment type="similarity">
    <text evidence="4">Belongs to the methyltransferase superfamily. LCMT family.</text>
</comment>
<keyword evidence="14 17" id="KW-0411">Iron-sulfur</keyword>
<evidence type="ECO:0000256" key="14">
    <source>
        <dbReference type="ARBA" id="ARBA00023014"/>
    </source>
</evidence>
<evidence type="ECO:0000256" key="12">
    <source>
        <dbReference type="ARBA" id="ARBA00022723"/>
    </source>
</evidence>
<keyword evidence="6 17" id="KW-0963">Cytoplasm</keyword>
<evidence type="ECO:0000256" key="3">
    <source>
        <dbReference type="ARBA" id="ARBA00004797"/>
    </source>
</evidence>
<evidence type="ECO:0000256" key="9">
    <source>
        <dbReference type="ARBA" id="ARBA00022691"/>
    </source>
</evidence>
<comment type="caution">
    <text evidence="17">Lacks conserved residue(s) required for the propagation of feature annotation.</text>
</comment>
<dbReference type="AlphaFoldDB" id="A0A7I8W6L3"/>
<keyword evidence="21" id="KW-1185">Reference proteome</keyword>
<dbReference type="PANTHER" id="PTHR46529:SF1">
    <property type="entry name" value="TRNA WYBUTOSINE-SYNTHESIZING PROTEIN 4"/>
    <property type="match status" value="1"/>
</dbReference>
<dbReference type="SUPFAM" id="SSF50965">
    <property type="entry name" value="Galactose oxidase, central domain"/>
    <property type="match status" value="1"/>
</dbReference>
<proteinExistence type="inferred from homology"/>
<comment type="cofactor">
    <cofactor evidence="17">
        <name>[2Fe-2S] cluster</name>
        <dbReference type="ChEBI" id="CHEBI:190135"/>
    </cofactor>
</comment>
<dbReference type="SUPFAM" id="SSF117281">
    <property type="entry name" value="Kelch motif"/>
    <property type="match status" value="1"/>
</dbReference>
<dbReference type="GO" id="GO:0009055">
    <property type="term" value="F:electron transfer activity"/>
    <property type="evidence" value="ECO:0007669"/>
    <property type="project" value="UniProtKB-UniRule"/>
</dbReference>
<feature type="short sequence motif" description="Cx2C motif 2" evidence="17">
    <location>
        <begin position="891"/>
        <end position="894"/>
    </location>
</feature>
<dbReference type="Pfam" id="PF05093">
    <property type="entry name" value="CIAPIN1"/>
    <property type="match status" value="2"/>
</dbReference>
<evidence type="ECO:0000256" key="10">
    <source>
        <dbReference type="ARBA" id="ARBA00022694"/>
    </source>
</evidence>
<comment type="function">
    <text evidence="17">Component of the cytosolic iron-sulfur (Fe-S) protein assembly (CIA) machinery. Required for the maturation of extramitochondrial Fe-S proteins. Part of an electron transfer chain functioning in an early step of cytosolic Fe-S biogenesis, facilitating the de novo assembly of a [4Fe-4S] cluster on the cytosolic Fe-S scaffold complex. Electrons are transferred from NADPH via a FAD- and FMN-containing diflavin oxidoreductase. Together with the diflavin oxidoreductase, also required for the assembly of the diferric tyrosyl radical cofactor of ribonucleotide reductase (RNR), probably by providing electrons for reduction during radical cofactor maturation in the catalytic small subunit.</text>
</comment>
<comment type="subcellular location">
    <subcellularLocation>
        <location evidence="17">Cytoplasm</location>
    </subcellularLocation>
    <subcellularLocation>
        <location evidence="17">Mitochondrion intermembrane space</location>
    </subcellularLocation>
</comment>
<evidence type="ECO:0000313" key="20">
    <source>
        <dbReference type="EMBL" id="CAD5124194.1"/>
    </source>
</evidence>
<dbReference type="PANTHER" id="PTHR46529">
    <property type="entry name" value="TRNA WYBUTOSINE-SYNTHESIZING PROTEIN 4"/>
    <property type="match status" value="1"/>
</dbReference>
<dbReference type="GO" id="GO:0030488">
    <property type="term" value="P:tRNA methylation"/>
    <property type="evidence" value="ECO:0007669"/>
    <property type="project" value="TreeGrafter"/>
</dbReference>
<keyword evidence="10" id="KW-0819">tRNA processing</keyword>
<dbReference type="InterPro" id="IPR011043">
    <property type="entry name" value="Gal_Oxase/kelch_b-propeller"/>
</dbReference>
<dbReference type="InterPro" id="IPR007785">
    <property type="entry name" value="Anamorsin"/>
</dbReference>
<keyword evidence="15 17" id="KW-0496">Mitochondrion</keyword>
<feature type="binding site" evidence="17">
    <location>
        <position position="854"/>
    </location>
    <ligand>
        <name>[2Fe-2S] cluster</name>
        <dbReference type="ChEBI" id="CHEBI:190135"/>
    </ligand>
</feature>
<feature type="binding site" evidence="17">
    <location>
        <position position="891"/>
    </location>
    <ligand>
        <name>[4Fe-4S] cluster</name>
        <dbReference type="ChEBI" id="CHEBI:49883"/>
    </ligand>
</feature>